<sequence>MHAAATSHVQRGDATAAPAIATRARRRCVGVHEHPEEVLEQHHLAANHCAGAAAAVTVCVTLGDDLEERVVDHVGANEVPPSRLADVDQVEPVTLLVAAVHGGHQARGVARGASGGETVMRGVRPVLEHVLELP</sequence>
<accession>A0A9E7LD91</accession>
<dbReference type="AlphaFoldDB" id="A0A9E7LD91"/>
<evidence type="ECO:0000313" key="2">
    <source>
        <dbReference type="Proteomes" id="UP001055439"/>
    </source>
</evidence>
<reference evidence="1" key="1">
    <citation type="submission" date="2022-05" db="EMBL/GenBank/DDBJ databases">
        <title>The Musa troglodytarum L. genome provides insights into the mechanism of non-climacteric behaviour and enrichment of carotenoids.</title>
        <authorList>
            <person name="Wang J."/>
        </authorList>
    </citation>
    <scope>NUCLEOTIDE SEQUENCE</scope>
    <source>
        <tissue evidence="1">Leaf</tissue>
    </source>
</reference>
<dbReference type="Proteomes" id="UP001055439">
    <property type="component" value="Chromosome 9"/>
</dbReference>
<name>A0A9E7LD91_9LILI</name>
<protein>
    <submittedName>
        <fullName evidence="1">Uncharacterized protein</fullName>
    </submittedName>
</protein>
<organism evidence="1 2">
    <name type="scientific">Musa troglodytarum</name>
    <name type="common">fe'i banana</name>
    <dbReference type="NCBI Taxonomy" id="320322"/>
    <lineage>
        <taxon>Eukaryota</taxon>
        <taxon>Viridiplantae</taxon>
        <taxon>Streptophyta</taxon>
        <taxon>Embryophyta</taxon>
        <taxon>Tracheophyta</taxon>
        <taxon>Spermatophyta</taxon>
        <taxon>Magnoliopsida</taxon>
        <taxon>Liliopsida</taxon>
        <taxon>Zingiberales</taxon>
        <taxon>Musaceae</taxon>
        <taxon>Musa</taxon>
    </lineage>
</organism>
<gene>
    <name evidence="1" type="ORF">MUK42_33595</name>
</gene>
<dbReference type="EMBL" id="CP097511">
    <property type="protein sequence ID" value="URE49266.1"/>
    <property type="molecule type" value="Genomic_DNA"/>
</dbReference>
<proteinExistence type="predicted"/>
<keyword evidence="2" id="KW-1185">Reference proteome</keyword>
<evidence type="ECO:0000313" key="1">
    <source>
        <dbReference type="EMBL" id="URE49266.1"/>
    </source>
</evidence>